<proteinExistence type="predicted"/>
<dbReference type="PANTHER" id="PTHR33908">
    <property type="entry name" value="MANNOSYLTRANSFERASE YKCB-RELATED"/>
    <property type="match status" value="1"/>
</dbReference>
<evidence type="ECO:0000256" key="1">
    <source>
        <dbReference type="ARBA" id="ARBA00004651"/>
    </source>
</evidence>
<evidence type="ECO:0000256" key="5">
    <source>
        <dbReference type="ARBA" id="ARBA00022692"/>
    </source>
</evidence>
<feature type="transmembrane region" description="Helical" evidence="8">
    <location>
        <begin position="206"/>
        <end position="235"/>
    </location>
</feature>
<dbReference type="AlphaFoldDB" id="A0A1G1KUR7"/>
<dbReference type="GO" id="GO:0005886">
    <property type="term" value="C:plasma membrane"/>
    <property type="evidence" value="ECO:0007669"/>
    <property type="project" value="UniProtKB-SubCell"/>
</dbReference>
<reference evidence="9 10" key="1">
    <citation type="journal article" date="2016" name="Nat. Commun.">
        <title>Thousands of microbial genomes shed light on interconnected biogeochemical processes in an aquifer system.</title>
        <authorList>
            <person name="Anantharaman K."/>
            <person name="Brown C.T."/>
            <person name="Hug L.A."/>
            <person name="Sharon I."/>
            <person name="Castelle C.J."/>
            <person name="Probst A.J."/>
            <person name="Thomas B.C."/>
            <person name="Singh A."/>
            <person name="Wilkins M.J."/>
            <person name="Karaoz U."/>
            <person name="Brodie E.L."/>
            <person name="Williams K.H."/>
            <person name="Hubbard S.S."/>
            <person name="Banfield J.F."/>
        </authorList>
    </citation>
    <scope>NUCLEOTIDE SEQUENCE [LARGE SCALE GENOMIC DNA]</scope>
</reference>
<name>A0A1G1KUR7_9BACT</name>
<feature type="transmembrane region" description="Helical" evidence="8">
    <location>
        <begin position="437"/>
        <end position="455"/>
    </location>
</feature>
<evidence type="ECO:0000313" key="9">
    <source>
        <dbReference type="EMBL" id="OGW96309.1"/>
    </source>
</evidence>
<comment type="caution">
    <text evidence="9">The sequence shown here is derived from an EMBL/GenBank/DDBJ whole genome shotgun (WGS) entry which is preliminary data.</text>
</comment>
<dbReference type="GO" id="GO:0016763">
    <property type="term" value="F:pentosyltransferase activity"/>
    <property type="evidence" value="ECO:0007669"/>
    <property type="project" value="TreeGrafter"/>
</dbReference>
<keyword evidence="5 8" id="KW-0812">Transmembrane</keyword>
<feature type="transmembrane region" description="Helical" evidence="8">
    <location>
        <begin position="412"/>
        <end position="431"/>
    </location>
</feature>
<evidence type="ECO:0000313" key="10">
    <source>
        <dbReference type="Proteomes" id="UP000178187"/>
    </source>
</evidence>
<feature type="transmembrane region" description="Helical" evidence="8">
    <location>
        <begin position="382"/>
        <end position="400"/>
    </location>
</feature>
<evidence type="ECO:0000256" key="7">
    <source>
        <dbReference type="ARBA" id="ARBA00023136"/>
    </source>
</evidence>
<dbReference type="GO" id="GO:0009103">
    <property type="term" value="P:lipopolysaccharide biosynthetic process"/>
    <property type="evidence" value="ECO:0007669"/>
    <property type="project" value="UniProtKB-ARBA"/>
</dbReference>
<accession>A0A1G1KUR7</accession>
<organism evidence="9 10">
    <name type="scientific">Candidatus Danuiimicrobium aquiferis</name>
    <dbReference type="NCBI Taxonomy" id="1801832"/>
    <lineage>
        <taxon>Bacteria</taxon>
        <taxon>Pseudomonadati</taxon>
        <taxon>Candidatus Omnitrophota</taxon>
        <taxon>Candidatus Danuiimicrobium</taxon>
    </lineage>
</organism>
<feature type="transmembrane region" description="Helical" evidence="8">
    <location>
        <begin position="7"/>
        <end position="26"/>
    </location>
</feature>
<keyword evidence="3" id="KW-0328">Glycosyltransferase</keyword>
<comment type="subcellular location">
    <subcellularLocation>
        <location evidence="1">Cell membrane</location>
        <topology evidence="1">Multi-pass membrane protein</topology>
    </subcellularLocation>
</comment>
<feature type="transmembrane region" description="Helical" evidence="8">
    <location>
        <begin position="175"/>
        <end position="194"/>
    </location>
</feature>
<dbReference type="InterPro" id="IPR050297">
    <property type="entry name" value="LipidA_mod_glycosyltrf_83"/>
</dbReference>
<keyword evidence="7 8" id="KW-0472">Membrane</keyword>
<dbReference type="PANTHER" id="PTHR33908:SF11">
    <property type="entry name" value="MEMBRANE PROTEIN"/>
    <property type="match status" value="1"/>
</dbReference>
<keyword evidence="6 8" id="KW-1133">Transmembrane helix</keyword>
<evidence type="ECO:0000256" key="2">
    <source>
        <dbReference type="ARBA" id="ARBA00022475"/>
    </source>
</evidence>
<protein>
    <submittedName>
        <fullName evidence="9">Uncharacterized protein</fullName>
    </submittedName>
</protein>
<feature type="transmembrane region" description="Helical" evidence="8">
    <location>
        <begin position="247"/>
        <end position="266"/>
    </location>
</feature>
<feature type="transmembrane region" description="Helical" evidence="8">
    <location>
        <begin position="150"/>
        <end position="168"/>
    </location>
</feature>
<dbReference type="Proteomes" id="UP000178187">
    <property type="component" value="Unassembled WGS sequence"/>
</dbReference>
<gene>
    <name evidence="9" type="ORF">A3G33_03115</name>
</gene>
<feature type="transmembrane region" description="Helical" evidence="8">
    <location>
        <begin position="38"/>
        <end position="57"/>
    </location>
</feature>
<evidence type="ECO:0000256" key="8">
    <source>
        <dbReference type="SAM" id="Phobius"/>
    </source>
</evidence>
<keyword evidence="4" id="KW-0808">Transferase</keyword>
<keyword evidence="2" id="KW-1003">Cell membrane</keyword>
<dbReference type="EMBL" id="MHFR01000051">
    <property type="protein sequence ID" value="OGW96309.1"/>
    <property type="molecule type" value="Genomic_DNA"/>
</dbReference>
<feature type="transmembrane region" description="Helical" evidence="8">
    <location>
        <begin position="126"/>
        <end position="144"/>
    </location>
</feature>
<evidence type="ECO:0000256" key="6">
    <source>
        <dbReference type="ARBA" id="ARBA00022989"/>
    </source>
</evidence>
<evidence type="ECO:0000256" key="3">
    <source>
        <dbReference type="ARBA" id="ARBA00022676"/>
    </source>
</evidence>
<sequence>MVPFPKRLLVVFSFIGFFFILSHFTVVSKFVKQPIARYYRLFLCAILFLGIFLRVFWCVAMPTYFENNFANSLTCDESDRMAIYSYQIYKQGIPTEEDGSLSVRRPVGYPYLMGGLYRLLGYRPNLFKIVQIAADSFLIILAFFLAQSLFQNYTISIPIAFLFAIYPLNWLSTGVFLDEFLFFPAWFAALYFISENIRKKEVKRTVLIGLLLGLATAFRTIALHTPLLVFIVYLIQRTSYLKAIRKTIFCYVIIYAVNAPWALITYQHYGVPCFFSNANACFYGTLNDRAGWGNGSSLAEVDNVEFVNEKNPVKQISMGVRLAAEWVIKNPSKAARFFVFRTFQMYGFNHEDEVLERHTIHFRKGVKLSEERRSFIAKYKNWAYSFVAILGLLGFFVFLWKRRIFFLRFPGLLLLFLICAYWILVFGFWYGYRKYRWPIELILIYPSAFFLYWIASLRINLPLRLFGLFDSKADHRKEFQKQIR</sequence>
<evidence type="ECO:0000256" key="4">
    <source>
        <dbReference type="ARBA" id="ARBA00022679"/>
    </source>
</evidence>